<evidence type="ECO:0000313" key="1">
    <source>
        <dbReference type="EMBL" id="GAA4115895.1"/>
    </source>
</evidence>
<reference evidence="2" key="1">
    <citation type="journal article" date="2019" name="Int. J. Syst. Evol. Microbiol.">
        <title>The Global Catalogue of Microorganisms (GCM) 10K type strain sequencing project: providing services to taxonomists for standard genome sequencing and annotation.</title>
        <authorList>
            <consortium name="The Broad Institute Genomics Platform"/>
            <consortium name="The Broad Institute Genome Sequencing Center for Infectious Disease"/>
            <person name="Wu L."/>
            <person name="Ma J."/>
        </authorList>
    </citation>
    <scope>NUCLEOTIDE SEQUENCE [LARGE SCALE GENOMIC DNA]</scope>
    <source>
        <strain evidence="2">JCM 16703</strain>
    </source>
</reference>
<organism evidence="1 2">
    <name type="scientific">Nocardioides fonticola</name>
    <dbReference type="NCBI Taxonomy" id="450363"/>
    <lineage>
        <taxon>Bacteria</taxon>
        <taxon>Bacillati</taxon>
        <taxon>Actinomycetota</taxon>
        <taxon>Actinomycetes</taxon>
        <taxon>Propionibacteriales</taxon>
        <taxon>Nocardioidaceae</taxon>
        <taxon>Nocardioides</taxon>
    </lineage>
</organism>
<comment type="caution">
    <text evidence="1">The sequence shown here is derived from an EMBL/GenBank/DDBJ whole genome shotgun (WGS) entry which is preliminary data.</text>
</comment>
<accession>A0ABP7XGF7</accession>
<proteinExistence type="predicted"/>
<name>A0ABP7XGF7_9ACTN</name>
<dbReference type="RefSeq" id="WP_344732705.1">
    <property type="nucleotide sequence ID" value="NZ_BAAAZH010000012.1"/>
</dbReference>
<protein>
    <submittedName>
        <fullName evidence="1">Uncharacterized protein</fullName>
    </submittedName>
</protein>
<sequence length="268" mass="29942">MAEMNDTTSDAARRLLAEPRLAGETPPLRASVTADEWGAHTIALPGVGRTHLSRVAEVEHVLDQYRPQIMQGHASGQVVVDFLKGRSVLGDTHEQRFVEGRTWEQHAPFTDEVSKYGESPLEVTSQVVLTRSRRHGEGEAPADQDRATCIWVIRDGDRRVSQRVELRAEELDWLHQLLDRRRDLCDAGGEAREADGDAGADHIGKVIQALSRAWRNHPEVSLGELLDRLRDLYDAQQDDRGRARALSWTSIADDALIALVDDLDRAEP</sequence>
<keyword evidence="2" id="KW-1185">Reference proteome</keyword>
<gene>
    <name evidence="1" type="ORF">GCM10022215_15190</name>
</gene>
<dbReference type="EMBL" id="BAAAZH010000012">
    <property type="protein sequence ID" value="GAA4115895.1"/>
    <property type="molecule type" value="Genomic_DNA"/>
</dbReference>
<dbReference type="Proteomes" id="UP001501495">
    <property type="component" value="Unassembled WGS sequence"/>
</dbReference>
<evidence type="ECO:0000313" key="2">
    <source>
        <dbReference type="Proteomes" id="UP001501495"/>
    </source>
</evidence>